<evidence type="ECO:0000313" key="3">
    <source>
        <dbReference type="EMBL" id="MBC8753488.1"/>
    </source>
</evidence>
<dbReference type="RefSeq" id="WP_187560520.1">
    <property type="nucleotide sequence ID" value="NZ_JACGWS010000001.1"/>
</dbReference>
<sequence length="242" mass="27934">MNRSNFIKLLGLGTVALHSLPSMAFNTQNSTTLELIGKGKPMVFGKGFSLRKEAYDAFVKMSSAAAKDGIEIHVVSSYRNYAHQNRIWERKYKRFTQQGLSPIKAIEKIIAYSTIPGTSRHHWATDIDIIDKNTSYSGDVLIPKKFHGDGPFCKLREWLETNANTYDFYIVYTDKADRKGFKYEPWHYSYAPLSKPMLQEYQKLNIKEMLQAEKLMGSEHFNENFINSYIKENILDINPELL</sequence>
<dbReference type="InterPro" id="IPR003709">
    <property type="entry name" value="VanY-like_core_dom"/>
</dbReference>
<reference evidence="3 4" key="1">
    <citation type="submission" date="2020-07" db="EMBL/GenBank/DDBJ databases">
        <title>Description of Kordia aestuariivivens sp. nov., isolated from a tidal flat.</title>
        <authorList>
            <person name="Park S."/>
            <person name="Yoon J.-H."/>
        </authorList>
    </citation>
    <scope>NUCLEOTIDE SEQUENCE [LARGE SCALE GENOMIC DNA]</scope>
    <source>
        <strain evidence="3 4">YSTF-M3</strain>
    </source>
</reference>
<protein>
    <submittedName>
        <fullName evidence="3">M15 family metallopeptidase</fullName>
    </submittedName>
</protein>
<evidence type="ECO:0000256" key="1">
    <source>
        <dbReference type="SAM" id="SignalP"/>
    </source>
</evidence>
<organism evidence="3 4">
    <name type="scientific">Kordia aestuariivivens</name>
    <dbReference type="NCBI Taxonomy" id="2759037"/>
    <lineage>
        <taxon>Bacteria</taxon>
        <taxon>Pseudomonadati</taxon>
        <taxon>Bacteroidota</taxon>
        <taxon>Flavobacteriia</taxon>
        <taxon>Flavobacteriales</taxon>
        <taxon>Flavobacteriaceae</taxon>
        <taxon>Kordia</taxon>
    </lineage>
</organism>
<dbReference type="Proteomes" id="UP000619238">
    <property type="component" value="Unassembled WGS sequence"/>
</dbReference>
<dbReference type="Gene3D" id="3.30.1380.10">
    <property type="match status" value="1"/>
</dbReference>
<evidence type="ECO:0000259" key="2">
    <source>
        <dbReference type="Pfam" id="PF02557"/>
    </source>
</evidence>
<feature type="signal peptide" evidence="1">
    <location>
        <begin position="1"/>
        <end position="24"/>
    </location>
</feature>
<dbReference type="PANTHER" id="PTHR34385:SF1">
    <property type="entry name" value="PEPTIDOGLYCAN L-ALANYL-D-GLUTAMATE ENDOPEPTIDASE CWLK"/>
    <property type="match status" value="1"/>
</dbReference>
<dbReference type="InterPro" id="IPR009045">
    <property type="entry name" value="Zn_M74/Hedgehog-like"/>
</dbReference>
<evidence type="ECO:0000313" key="4">
    <source>
        <dbReference type="Proteomes" id="UP000619238"/>
    </source>
</evidence>
<dbReference type="Pfam" id="PF02557">
    <property type="entry name" value="VanY"/>
    <property type="match status" value="1"/>
</dbReference>
<dbReference type="InterPro" id="IPR052179">
    <property type="entry name" value="DD-CPase-like"/>
</dbReference>
<feature type="domain" description="D-alanyl-D-alanine carboxypeptidase-like core" evidence="2">
    <location>
        <begin position="49"/>
        <end position="192"/>
    </location>
</feature>
<keyword evidence="1" id="KW-0732">Signal</keyword>
<comment type="caution">
    <text evidence="3">The sequence shown here is derived from an EMBL/GenBank/DDBJ whole genome shotgun (WGS) entry which is preliminary data.</text>
</comment>
<feature type="chain" id="PRO_5045518237" evidence="1">
    <location>
        <begin position="25"/>
        <end position="242"/>
    </location>
</feature>
<gene>
    <name evidence="3" type="ORF">H2O64_02315</name>
</gene>
<dbReference type="SUPFAM" id="SSF55166">
    <property type="entry name" value="Hedgehog/DD-peptidase"/>
    <property type="match status" value="1"/>
</dbReference>
<dbReference type="CDD" id="cd14847">
    <property type="entry name" value="DD-carboxypeptidase_like"/>
    <property type="match status" value="1"/>
</dbReference>
<accession>A0ABR7Q4W7</accession>
<proteinExistence type="predicted"/>
<dbReference type="EMBL" id="JACGWS010000001">
    <property type="protein sequence ID" value="MBC8753488.1"/>
    <property type="molecule type" value="Genomic_DNA"/>
</dbReference>
<name>A0ABR7Q4W7_9FLAO</name>
<keyword evidence="4" id="KW-1185">Reference proteome</keyword>
<dbReference type="PANTHER" id="PTHR34385">
    <property type="entry name" value="D-ALANYL-D-ALANINE CARBOXYPEPTIDASE"/>
    <property type="match status" value="1"/>
</dbReference>